<feature type="domain" description="Metalloenzyme" evidence="14">
    <location>
        <begin position="6"/>
        <end position="498"/>
    </location>
</feature>
<evidence type="ECO:0000256" key="12">
    <source>
        <dbReference type="PIRSR" id="PIRSR001492-2"/>
    </source>
</evidence>
<keyword evidence="8 9" id="KW-0413">Isomerase</keyword>
<dbReference type="Gene3D" id="3.40.1450.10">
    <property type="entry name" value="BPG-independent phosphoglycerate mutase, domain B"/>
    <property type="match status" value="1"/>
</dbReference>
<feature type="binding site" evidence="9 13">
    <location>
        <position position="12"/>
    </location>
    <ligand>
        <name>Mn(2+)</name>
        <dbReference type="ChEBI" id="CHEBI:29035"/>
        <label>2</label>
    </ligand>
</feature>
<dbReference type="GO" id="GO:0004619">
    <property type="term" value="F:phosphoglycerate mutase activity"/>
    <property type="evidence" value="ECO:0007669"/>
    <property type="project" value="UniProtKB-UniRule"/>
</dbReference>
<evidence type="ECO:0000313" key="16">
    <source>
        <dbReference type="EMBL" id="TRY00144.1"/>
    </source>
</evidence>
<evidence type="ECO:0000259" key="14">
    <source>
        <dbReference type="Pfam" id="PF01676"/>
    </source>
</evidence>
<feature type="domain" description="BPG-independent PGAM N-terminal" evidence="15">
    <location>
        <begin position="82"/>
        <end position="299"/>
    </location>
</feature>
<name>A0A553IIT5_ACHLA</name>
<feature type="binding site" evidence="9 12">
    <location>
        <begin position="154"/>
        <end position="155"/>
    </location>
    <ligand>
        <name>substrate</name>
    </ligand>
</feature>
<dbReference type="InterPro" id="IPR017850">
    <property type="entry name" value="Alkaline_phosphatase_core_sf"/>
</dbReference>
<dbReference type="PIRSF" id="PIRSF001492">
    <property type="entry name" value="IPGAM"/>
    <property type="match status" value="1"/>
</dbReference>
<dbReference type="Pfam" id="PF01676">
    <property type="entry name" value="Metalloenzyme"/>
    <property type="match status" value="1"/>
</dbReference>
<comment type="caution">
    <text evidence="16">The sequence shown here is derived from an EMBL/GenBank/DDBJ whole genome shotgun (WGS) entry which is preliminary data.</text>
</comment>
<dbReference type="InterPro" id="IPR005995">
    <property type="entry name" value="Pgm_bpd_ind"/>
</dbReference>
<dbReference type="InterPro" id="IPR006124">
    <property type="entry name" value="Metalloenzyme"/>
</dbReference>
<dbReference type="EC" id="5.4.2.12" evidence="9 10"/>
<dbReference type="FunFam" id="3.40.1450.10:FF:000002">
    <property type="entry name" value="2,3-bisphosphoglycerate-independent phosphoglycerate mutase"/>
    <property type="match status" value="1"/>
</dbReference>
<gene>
    <name evidence="9" type="primary">gpmI</name>
    <name evidence="16" type="ORF">FNV44_03625</name>
</gene>
<organism evidence="16 17">
    <name type="scientific">Acholeplasma laidlawii</name>
    <dbReference type="NCBI Taxonomy" id="2148"/>
    <lineage>
        <taxon>Bacteria</taxon>
        <taxon>Bacillati</taxon>
        <taxon>Mycoplasmatota</taxon>
        <taxon>Mollicutes</taxon>
        <taxon>Acholeplasmatales</taxon>
        <taxon>Acholeplasmataceae</taxon>
        <taxon>Acholeplasma</taxon>
    </lineage>
</organism>
<dbReference type="UniPathway" id="UPA00109">
    <property type="reaction ID" value="UER00186"/>
</dbReference>
<evidence type="ECO:0000256" key="11">
    <source>
        <dbReference type="PIRSR" id="PIRSR001492-1"/>
    </source>
</evidence>
<feature type="binding site" evidence="9 13">
    <location>
        <position position="402"/>
    </location>
    <ligand>
        <name>Mn(2+)</name>
        <dbReference type="ChEBI" id="CHEBI:29035"/>
        <label>1</label>
    </ligand>
</feature>
<evidence type="ECO:0000256" key="10">
    <source>
        <dbReference type="NCBIfam" id="TIGR01307"/>
    </source>
</evidence>
<feature type="binding site" evidence="9 13">
    <location>
        <position position="462"/>
    </location>
    <ligand>
        <name>Mn(2+)</name>
        <dbReference type="ChEBI" id="CHEBI:29035"/>
        <label>1</label>
    </ligand>
</feature>
<dbReference type="SUPFAM" id="SSF53649">
    <property type="entry name" value="Alkaline phosphatase-like"/>
    <property type="match status" value="1"/>
</dbReference>
<dbReference type="InterPro" id="IPR036646">
    <property type="entry name" value="PGAM_B_sf"/>
</dbReference>
<comment type="subunit">
    <text evidence="9">Monomer.</text>
</comment>
<dbReference type="NCBIfam" id="TIGR01307">
    <property type="entry name" value="pgm_bpd_ind"/>
    <property type="match status" value="1"/>
</dbReference>
<keyword evidence="6 9" id="KW-0324">Glycolysis</keyword>
<dbReference type="CDD" id="cd16010">
    <property type="entry name" value="iPGM"/>
    <property type="match status" value="1"/>
</dbReference>
<evidence type="ECO:0000256" key="3">
    <source>
        <dbReference type="ARBA" id="ARBA00004798"/>
    </source>
</evidence>
<comment type="catalytic activity">
    <reaction evidence="1 9">
        <text>(2R)-2-phosphoglycerate = (2R)-3-phosphoglycerate</text>
        <dbReference type="Rhea" id="RHEA:15901"/>
        <dbReference type="ChEBI" id="CHEBI:58272"/>
        <dbReference type="ChEBI" id="CHEBI:58289"/>
        <dbReference type="EC" id="5.4.2.12"/>
    </reaction>
</comment>
<dbReference type="GO" id="GO:0006096">
    <property type="term" value="P:glycolytic process"/>
    <property type="evidence" value="ECO:0007669"/>
    <property type="project" value="UniProtKB-UniRule"/>
</dbReference>
<dbReference type="OMA" id="FMDGRDT"/>
<evidence type="ECO:0000256" key="6">
    <source>
        <dbReference type="ARBA" id="ARBA00023152"/>
    </source>
</evidence>
<dbReference type="HAMAP" id="MF_01038">
    <property type="entry name" value="GpmI"/>
    <property type="match status" value="1"/>
</dbReference>
<feature type="binding site" evidence="9 12">
    <location>
        <position position="123"/>
    </location>
    <ligand>
        <name>substrate</name>
    </ligand>
</feature>
<comment type="cofactor">
    <cofactor evidence="9">
        <name>Mn(2+)</name>
        <dbReference type="ChEBI" id="CHEBI:29035"/>
    </cofactor>
    <text evidence="9">Binds 2 manganese ions per subunit.</text>
</comment>
<feature type="binding site" evidence="9 13">
    <location>
        <position position="62"/>
    </location>
    <ligand>
        <name>Mn(2+)</name>
        <dbReference type="ChEBI" id="CHEBI:29035"/>
        <label>2</label>
    </ligand>
</feature>
<dbReference type="GO" id="GO:0005829">
    <property type="term" value="C:cytosol"/>
    <property type="evidence" value="ECO:0007669"/>
    <property type="project" value="TreeGrafter"/>
</dbReference>
<feature type="binding site" evidence="9 12">
    <location>
        <begin position="252"/>
        <end position="255"/>
    </location>
    <ligand>
        <name>substrate</name>
    </ligand>
</feature>
<dbReference type="AlphaFoldDB" id="A0A553IIT5"/>
<evidence type="ECO:0000256" key="1">
    <source>
        <dbReference type="ARBA" id="ARBA00000370"/>
    </source>
</evidence>
<dbReference type="GO" id="GO:0030145">
    <property type="term" value="F:manganese ion binding"/>
    <property type="evidence" value="ECO:0007669"/>
    <property type="project" value="UniProtKB-UniRule"/>
</dbReference>
<feature type="binding site" evidence="9 13">
    <location>
        <position position="406"/>
    </location>
    <ligand>
        <name>Mn(2+)</name>
        <dbReference type="ChEBI" id="CHEBI:29035"/>
        <label>1</label>
    </ligand>
</feature>
<evidence type="ECO:0000313" key="17">
    <source>
        <dbReference type="Proteomes" id="UP000315938"/>
    </source>
</evidence>
<accession>A0A553IIT5</accession>
<feature type="binding site" evidence="9 12">
    <location>
        <position position="187"/>
    </location>
    <ligand>
        <name>substrate</name>
    </ligand>
</feature>
<dbReference type="Gene3D" id="3.40.720.10">
    <property type="entry name" value="Alkaline Phosphatase, subunit A"/>
    <property type="match status" value="1"/>
</dbReference>
<dbReference type="SUPFAM" id="SSF64158">
    <property type="entry name" value="2,3-Bisphosphoglycerate-independent phosphoglycerate mutase, substrate-binding domain"/>
    <property type="match status" value="1"/>
</dbReference>
<dbReference type="GO" id="GO:0006007">
    <property type="term" value="P:glucose catabolic process"/>
    <property type="evidence" value="ECO:0007669"/>
    <property type="project" value="InterPro"/>
</dbReference>
<feature type="binding site" evidence="9 13">
    <location>
        <position position="444"/>
    </location>
    <ligand>
        <name>Mn(2+)</name>
        <dbReference type="ChEBI" id="CHEBI:29035"/>
        <label>2</label>
    </ligand>
</feature>
<evidence type="ECO:0000256" key="13">
    <source>
        <dbReference type="PIRSR" id="PIRSR001492-3"/>
    </source>
</evidence>
<dbReference type="PANTHER" id="PTHR31637">
    <property type="entry name" value="2,3-BISPHOSPHOGLYCERATE-INDEPENDENT PHOSPHOGLYCERATE MUTASE"/>
    <property type="match status" value="1"/>
</dbReference>
<evidence type="ECO:0000256" key="7">
    <source>
        <dbReference type="ARBA" id="ARBA00023211"/>
    </source>
</evidence>
<dbReference type="GeneID" id="41338582"/>
<evidence type="ECO:0000256" key="4">
    <source>
        <dbReference type="ARBA" id="ARBA00008819"/>
    </source>
</evidence>
<keyword evidence="7 9" id="KW-0464">Manganese</keyword>
<feature type="binding site" evidence="9 13">
    <location>
        <position position="445"/>
    </location>
    <ligand>
        <name>Mn(2+)</name>
        <dbReference type="ChEBI" id="CHEBI:29035"/>
        <label>2</label>
    </ligand>
</feature>
<evidence type="ECO:0000256" key="5">
    <source>
        <dbReference type="ARBA" id="ARBA00022723"/>
    </source>
</evidence>
<dbReference type="RefSeq" id="WP_012242352.1">
    <property type="nucleotide sequence ID" value="NZ_JACAOE010000001.1"/>
</dbReference>
<evidence type="ECO:0000256" key="9">
    <source>
        <dbReference type="HAMAP-Rule" id="MF_01038"/>
    </source>
</evidence>
<evidence type="ECO:0000259" key="15">
    <source>
        <dbReference type="Pfam" id="PF06415"/>
    </source>
</evidence>
<evidence type="ECO:0000256" key="8">
    <source>
        <dbReference type="ARBA" id="ARBA00023235"/>
    </source>
</evidence>
<feature type="binding site" evidence="9 12">
    <location>
        <position position="335"/>
    </location>
    <ligand>
        <name>substrate</name>
    </ligand>
</feature>
<feature type="active site" description="Phosphoserine intermediate" evidence="9 11">
    <location>
        <position position="62"/>
    </location>
</feature>
<protein>
    <recommendedName>
        <fullName evidence="9 10">2,3-bisphosphoglycerate-independent phosphoglycerate mutase</fullName>
        <shortName evidence="9">BPG-independent PGAM</shortName>
        <shortName evidence="9">Phosphoglyceromutase</shortName>
        <shortName evidence="9">iPGM</shortName>
        <ecNumber evidence="9 10">5.4.2.12</ecNumber>
    </recommendedName>
</protein>
<dbReference type="EMBL" id="VKID01000001">
    <property type="protein sequence ID" value="TRY00144.1"/>
    <property type="molecule type" value="Genomic_DNA"/>
</dbReference>
<feature type="binding site" evidence="9 12">
    <location>
        <position position="181"/>
    </location>
    <ligand>
        <name>substrate</name>
    </ligand>
</feature>
<keyword evidence="5 9" id="KW-0479">Metal-binding</keyword>
<dbReference type="Pfam" id="PF06415">
    <property type="entry name" value="iPGM_N"/>
    <property type="match status" value="1"/>
</dbReference>
<comment type="function">
    <text evidence="2 9">Catalyzes the interconversion of 2-phosphoglycerate and 3-phosphoglycerate.</text>
</comment>
<dbReference type="PANTHER" id="PTHR31637:SF0">
    <property type="entry name" value="2,3-BISPHOSPHOGLYCERATE-INDEPENDENT PHOSPHOGLYCERATE MUTASE"/>
    <property type="match status" value="1"/>
</dbReference>
<comment type="similarity">
    <text evidence="4 9">Belongs to the BPG-independent phosphoglycerate mutase family.</text>
</comment>
<dbReference type="SMR" id="A0A553IIT5"/>
<dbReference type="Proteomes" id="UP000315938">
    <property type="component" value="Unassembled WGS sequence"/>
</dbReference>
<proteinExistence type="inferred from homology"/>
<evidence type="ECO:0000256" key="2">
    <source>
        <dbReference type="ARBA" id="ARBA00002315"/>
    </source>
</evidence>
<comment type="pathway">
    <text evidence="3 9">Carbohydrate degradation; glycolysis; pyruvate from D-glyceraldehyde 3-phosphate: step 3/5.</text>
</comment>
<reference evidence="16 17" key="1">
    <citation type="submission" date="2019-07" db="EMBL/GenBank/DDBJ databases">
        <title>Genome sequence of Acholeplasma laidlawii strain with increased resistance to erythromycin.</title>
        <authorList>
            <person name="Medvedeva E.S."/>
            <person name="Baranova N.B."/>
            <person name="Siniagina M.N."/>
            <person name="Mouzykantov A."/>
            <person name="Chernova O.A."/>
            <person name="Chernov V.M."/>
        </authorList>
    </citation>
    <scope>NUCLEOTIDE SEQUENCE [LARGE SCALE GENOMIC DNA]</scope>
    <source>
        <strain evidence="16 17">PG8REry</strain>
    </source>
</reference>
<sequence>MKEKFAALIIMDGLGIAPASDSNSVTLADTTYLDNLLKEYPNSTLVTSGEAVGLPEGQMGNSEVGHLNLGAGRIVWQSLSRINVAIKDGSFFKNQAFLDAVAHAKKHNSKLHIMGLVSDGGVHAQMGHYLALYDFAKQQNILDRTYLHVFTDGRDTPQESGYGFVKTLVDYGFNVATVSGRFYAMDRDNNWDRVQLAFDAMTLGDGPHFNSALDGIESSYKSGIQDEFIKPFIVNDKGLIENDDAVIFANFRPDRAIRIATALSNPSAAKTIYTEGKPMLNVSKAPKNIFLVSMMHYKETVKGPLAFELQTFDDLYGEVIEKNGFKQIRAAETEKYPHVTFFFDGGKEVPLANSTRILAESPKVPTYDLKPEMSAYELTDKVIAALKTGEYQTMILNFANPDMVGHTGNIEATKKAVEVTVECVGKVTDFIINELGGVAIILADHGNAEQMRDQEGKPHTAHTTNLVPVVVTKKGIKLNSGALCDVAPTLLDLLGIEKPKAMTGTSLIEKI</sequence>
<dbReference type="InterPro" id="IPR011258">
    <property type="entry name" value="BPG-indep_PGM_N"/>
</dbReference>